<dbReference type="PANTHER" id="PTHR31965:SF1">
    <property type="entry name" value="TRANSMEMBRANE PROTEIN 42"/>
    <property type="match status" value="1"/>
</dbReference>
<proteinExistence type="predicted"/>
<comment type="caution">
    <text evidence="2">The sequence shown here is derived from an EMBL/GenBank/DDBJ whole genome shotgun (WGS) entry which is preliminary data.</text>
</comment>
<keyword evidence="1" id="KW-0472">Membrane</keyword>
<feature type="transmembrane region" description="Helical" evidence="1">
    <location>
        <begin position="68"/>
        <end position="90"/>
    </location>
</feature>
<gene>
    <name evidence="2" type="ORF">ACHAXA_010813</name>
</gene>
<accession>A0ABD3R9W7</accession>
<feature type="transmembrane region" description="Helical" evidence="1">
    <location>
        <begin position="172"/>
        <end position="194"/>
    </location>
</feature>
<name>A0ABD3R9W7_9STRA</name>
<dbReference type="EMBL" id="JALLPB020000547">
    <property type="protein sequence ID" value="KAL3808101.1"/>
    <property type="molecule type" value="Genomic_DNA"/>
</dbReference>
<dbReference type="InterPro" id="IPR039632">
    <property type="entry name" value="TMEM42"/>
</dbReference>
<evidence type="ECO:0000313" key="2">
    <source>
        <dbReference type="EMBL" id="KAL3808101.1"/>
    </source>
</evidence>
<organism evidence="2 3">
    <name type="scientific">Cyclostephanos tholiformis</name>
    <dbReference type="NCBI Taxonomy" id="382380"/>
    <lineage>
        <taxon>Eukaryota</taxon>
        <taxon>Sar</taxon>
        <taxon>Stramenopiles</taxon>
        <taxon>Ochrophyta</taxon>
        <taxon>Bacillariophyta</taxon>
        <taxon>Coscinodiscophyceae</taxon>
        <taxon>Thalassiosirophycidae</taxon>
        <taxon>Stephanodiscales</taxon>
        <taxon>Stephanodiscaceae</taxon>
        <taxon>Cyclostephanos</taxon>
    </lineage>
</organism>
<sequence>MAINKRAILSGALGATASFIAKLALSPDSPVPIAVHSVCIAGNNAIRTAGEDDYGDSSSSLLCSSASLLARGLCLLSMIGINALMIGSFLDGMNESGSVVGTALSTAANFSCSVRGYFVLVGIAIVVRHRPRTVTLCLISRCCPLTILVVHSSRNDKKAVYGVMFFGEYVPIAWYFGSTLIASGMWLLSTVTLLETA</sequence>
<dbReference type="AlphaFoldDB" id="A0ABD3R9W7"/>
<dbReference type="PANTHER" id="PTHR31965">
    <property type="entry name" value="TRANSMEMBRANE PROTEIN 42"/>
    <property type="match status" value="1"/>
</dbReference>
<dbReference type="Proteomes" id="UP001530377">
    <property type="component" value="Unassembled WGS sequence"/>
</dbReference>
<keyword evidence="1" id="KW-0812">Transmembrane</keyword>
<evidence type="ECO:0000256" key="1">
    <source>
        <dbReference type="SAM" id="Phobius"/>
    </source>
</evidence>
<keyword evidence="1" id="KW-1133">Transmembrane helix</keyword>
<keyword evidence="3" id="KW-1185">Reference proteome</keyword>
<protein>
    <submittedName>
        <fullName evidence="2">Uncharacterized protein</fullName>
    </submittedName>
</protein>
<reference evidence="2 3" key="1">
    <citation type="submission" date="2024-10" db="EMBL/GenBank/DDBJ databases">
        <title>Updated reference genomes for cyclostephanoid diatoms.</title>
        <authorList>
            <person name="Roberts W.R."/>
            <person name="Alverson A.J."/>
        </authorList>
    </citation>
    <scope>NUCLEOTIDE SEQUENCE [LARGE SCALE GENOMIC DNA]</scope>
    <source>
        <strain evidence="2 3">AJA228-03</strain>
    </source>
</reference>
<evidence type="ECO:0000313" key="3">
    <source>
        <dbReference type="Proteomes" id="UP001530377"/>
    </source>
</evidence>
<feature type="transmembrane region" description="Helical" evidence="1">
    <location>
        <begin position="134"/>
        <end position="152"/>
    </location>
</feature>
<feature type="transmembrane region" description="Helical" evidence="1">
    <location>
        <begin position="102"/>
        <end position="127"/>
    </location>
</feature>